<dbReference type="EMBL" id="BDEQ01000001">
    <property type="protein sequence ID" value="GAT93157.1"/>
    <property type="molecule type" value="Genomic_DNA"/>
</dbReference>
<dbReference type="OMA" id="DKGQNFC"/>
<dbReference type="VEuPathDB" id="AmoebaDB:EHI8A_076690"/>
<feature type="compositionally biased region" description="Basic and acidic residues" evidence="6">
    <location>
        <begin position="227"/>
        <end position="236"/>
    </location>
</feature>
<dbReference type="Proteomes" id="UP000078387">
    <property type="component" value="Unassembled WGS sequence"/>
</dbReference>
<comment type="subcellular location">
    <subcellularLocation>
        <location evidence="1">Nucleus</location>
    </subcellularLocation>
</comment>
<keyword evidence="3 4" id="KW-0539">Nucleus</keyword>
<dbReference type="Gene3D" id="3.30.390.110">
    <property type="match status" value="1"/>
</dbReference>
<sequence length="264" mass="31666">MQADDLIWIQCQHGFCSFKTKACTGNFCRNRNNVMGECRRLYCPLANSVYATIREFGGNVYLFTKSIERAHTPAKLWNKLLLDKDYMKALQQVTDTLTDEYNPKLVHRVKQRLTKVYQYLERERKLTQSKDRMMERVNIREERRDITRAEKAERMAKLDFVIKDQLLQRMKDGVYDDLYENLQELEQNPQQVELNEEELEKELENELVQYEEDMSEDVEDWAERYKQNKTSDEKLEYPQIKKGPKVNIEFEEEPADENIEHNEN</sequence>
<reference evidence="8 9" key="1">
    <citation type="submission" date="2016-05" db="EMBL/GenBank/DDBJ databases">
        <title>First whole genome sequencing of Entamoeba histolytica HM1:IMSS-clone-6.</title>
        <authorList>
            <person name="Mukherjee Avik.K."/>
            <person name="Izumyama S."/>
            <person name="Nakada-Tsukui K."/>
            <person name="Nozaki T."/>
        </authorList>
    </citation>
    <scope>NUCLEOTIDE SEQUENCE [LARGE SCALE GENOMIC DNA]</scope>
    <source>
        <strain evidence="8 9">HM1:IMSS clone 6</strain>
    </source>
</reference>
<dbReference type="Pfam" id="PF04874">
    <property type="entry name" value="Mak16"/>
    <property type="match status" value="1"/>
</dbReference>
<evidence type="ECO:0000256" key="4">
    <source>
        <dbReference type="PIRNR" id="PIRNR003352"/>
    </source>
</evidence>
<gene>
    <name evidence="8" type="ORF">CL6EHI_198690</name>
</gene>
<evidence type="ECO:0000313" key="8">
    <source>
        <dbReference type="EMBL" id="GAT93157.1"/>
    </source>
</evidence>
<accession>A0A5K1UUH5</accession>
<dbReference type="InterPro" id="IPR029004">
    <property type="entry name" value="Ribosomal_eL28/Mak16"/>
</dbReference>
<dbReference type="VEuPathDB" id="AmoebaDB:EHI7A_065300"/>
<evidence type="ECO:0000256" key="1">
    <source>
        <dbReference type="ARBA" id="ARBA00004123"/>
    </source>
</evidence>
<feature type="domain" description="Ribosomal eL28/Mak16" evidence="7">
    <location>
        <begin position="6"/>
        <end position="119"/>
    </location>
</feature>
<dbReference type="PANTHER" id="PTHR23405">
    <property type="entry name" value="MAINTENANCE OF KILLER 16 MAK16 PROTEIN-RELATED"/>
    <property type="match status" value="1"/>
</dbReference>
<comment type="similarity">
    <text evidence="2 4">Belongs to the MAK16 family.</text>
</comment>
<dbReference type="AlphaFoldDB" id="A0A5K1UUH5"/>
<evidence type="ECO:0000259" key="7">
    <source>
        <dbReference type="Pfam" id="PF01778"/>
    </source>
</evidence>
<dbReference type="Pfam" id="PF01778">
    <property type="entry name" value="Ribosomal_L28e"/>
    <property type="match status" value="1"/>
</dbReference>
<evidence type="ECO:0000256" key="2">
    <source>
        <dbReference type="ARBA" id="ARBA00005514"/>
    </source>
</evidence>
<dbReference type="GO" id="GO:0005730">
    <property type="term" value="C:nucleolus"/>
    <property type="evidence" value="ECO:0007669"/>
    <property type="project" value="UniProtKB-UniRule"/>
</dbReference>
<dbReference type="VEuPathDB" id="AmoebaDB:EHI5A_055570"/>
<dbReference type="GO" id="GO:0000470">
    <property type="term" value="P:maturation of LSU-rRNA"/>
    <property type="evidence" value="ECO:0007669"/>
    <property type="project" value="TreeGrafter"/>
</dbReference>
<dbReference type="GO" id="GO:0000460">
    <property type="term" value="P:maturation of 5.8S rRNA"/>
    <property type="evidence" value="ECO:0007669"/>
    <property type="project" value="TreeGrafter"/>
</dbReference>
<dbReference type="PANTHER" id="PTHR23405:SF4">
    <property type="entry name" value="PROTEIN MAK16 HOMOLOG"/>
    <property type="match status" value="1"/>
</dbReference>
<name>A0A5K1UUH5_ENTHI</name>
<feature type="coiled-coil region" evidence="5">
    <location>
        <begin position="175"/>
        <end position="220"/>
    </location>
</feature>
<evidence type="ECO:0000313" key="9">
    <source>
        <dbReference type="Proteomes" id="UP000078387"/>
    </source>
</evidence>
<keyword evidence="5" id="KW-0175">Coiled coil</keyword>
<dbReference type="VEuPathDB" id="AmoebaDB:KM1_069750"/>
<dbReference type="InterPro" id="IPR006958">
    <property type="entry name" value="Mak16"/>
</dbReference>
<dbReference type="PIRSF" id="PIRSF003352">
    <property type="entry name" value="MAK16"/>
    <property type="match status" value="1"/>
</dbReference>
<evidence type="ECO:0000256" key="6">
    <source>
        <dbReference type="SAM" id="MobiDB-lite"/>
    </source>
</evidence>
<dbReference type="GO" id="GO:0030687">
    <property type="term" value="C:preribosome, large subunit precursor"/>
    <property type="evidence" value="ECO:0007669"/>
    <property type="project" value="TreeGrafter"/>
</dbReference>
<feature type="region of interest" description="Disordered" evidence="6">
    <location>
        <begin position="227"/>
        <end position="264"/>
    </location>
</feature>
<proteinExistence type="inferred from homology"/>
<protein>
    <recommendedName>
        <fullName evidence="4">Protein MAK16 homolog</fullName>
    </recommendedName>
</protein>
<organism evidence="8 9">
    <name type="scientific">Entamoeba histolytica</name>
    <dbReference type="NCBI Taxonomy" id="5759"/>
    <lineage>
        <taxon>Eukaryota</taxon>
        <taxon>Amoebozoa</taxon>
        <taxon>Evosea</taxon>
        <taxon>Archamoebae</taxon>
        <taxon>Mastigamoebida</taxon>
        <taxon>Entamoebidae</taxon>
        <taxon>Entamoeba</taxon>
    </lineage>
</organism>
<evidence type="ECO:0000256" key="3">
    <source>
        <dbReference type="ARBA" id="ARBA00023242"/>
    </source>
</evidence>
<dbReference type="VEuPathDB" id="AmoebaDB:EHI_198690"/>
<comment type="caution">
    <text evidence="8">The sequence shown here is derived from an EMBL/GenBank/DDBJ whole genome shotgun (WGS) entry which is preliminary data.</text>
</comment>
<evidence type="ECO:0000256" key="5">
    <source>
        <dbReference type="SAM" id="Coils"/>
    </source>
</evidence>